<sequence>MFRRLLSAPRLGACGYPSAAGRARRDSTQKPPAEPRGSERYPRRPPAPASRPPGWAQLVGLQRETAITHGHPTLRVPAAQRRAPRAPNGRRPGPGSPLPQAPERAFVPPPRARAAAASSPPRPCRRPPAPAPASPACLPSVRRNTTNLKKIFFVFSEMCTKKTREIRPSEGQDTEIRTGPERPYLAQRIIYRTSEGVRIRELLLKDRVMNSCT</sequence>
<dbReference type="Proteomes" id="UP001176941">
    <property type="component" value="Chromosome 4"/>
</dbReference>
<proteinExistence type="predicted"/>
<evidence type="ECO:0000313" key="3">
    <source>
        <dbReference type="Proteomes" id="UP001176941"/>
    </source>
</evidence>
<evidence type="ECO:0000256" key="1">
    <source>
        <dbReference type="SAM" id="MobiDB-lite"/>
    </source>
</evidence>
<feature type="region of interest" description="Disordered" evidence="1">
    <location>
        <begin position="1"/>
        <end position="136"/>
    </location>
</feature>
<name>A0ABN8ZR48_RANTA</name>
<feature type="compositionally biased region" description="Pro residues" evidence="1">
    <location>
        <begin position="120"/>
        <end position="133"/>
    </location>
</feature>
<evidence type="ECO:0000313" key="2">
    <source>
        <dbReference type="EMBL" id="CAI9174224.1"/>
    </source>
</evidence>
<keyword evidence="3" id="KW-1185">Reference proteome</keyword>
<feature type="compositionally biased region" description="Low complexity" evidence="1">
    <location>
        <begin position="101"/>
        <end position="119"/>
    </location>
</feature>
<accession>A0ABN8ZR48</accession>
<gene>
    <name evidence="2" type="ORF">MRATA1EN1_LOCUS23186</name>
</gene>
<feature type="compositionally biased region" description="Low complexity" evidence="1">
    <location>
        <begin position="75"/>
        <end position="93"/>
    </location>
</feature>
<reference evidence="2" key="1">
    <citation type="submission" date="2023-04" db="EMBL/GenBank/DDBJ databases">
        <authorList>
            <consortium name="ELIXIR-Norway"/>
        </authorList>
    </citation>
    <scope>NUCLEOTIDE SEQUENCE [LARGE SCALE GENOMIC DNA]</scope>
</reference>
<dbReference type="EMBL" id="OX459940">
    <property type="protein sequence ID" value="CAI9174224.1"/>
    <property type="molecule type" value="Genomic_DNA"/>
</dbReference>
<organism evidence="2 3">
    <name type="scientific">Rangifer tarandus platyrhynchus</name>
    <name type="common">Svalbard reindeer</name>
    <dbReference type="NCBI Taxonomy" id="3082113"/>
    <lineage>
        <taxon>Eukaryota</taxon>
        <taxon>Metazoa</taxon>
        <taxon>Chordata</taxon>
        <taxon>Craniata</taxon>
        <taxon>Vertebrata</taxon>
        <taxon>Euteleostomi</taxon>
        <taxon>Mammalia</taxon>
        <taxon>Eutheria</taxon>
        <taxon>Laurasiatheria</taxon>
        <taxon>Artiodactyla</taxon>
        <taxon>Ruminantia</taxon>
        <taxon>Pecora</taxon>
        <taxon>Cervidae</taxon>
        <taxon>Odocoileinae</taxon>
        <taxon>Rangifer</taxon>
    </lineage>
</organism>
<protein>
    <submittedName>
        <fullName evidence="2">Uncharacterized protein</fullName>
    </submittedName>
</protein>